<evidence type="ECO:0000256" key="5">
    <source>
        <dbReference type="PROSITE-ProRule" id="PRU00205"/>
    </source>
</evidence>
<dbReference type="AlphaFoldDB" id="A0A6V3SI78"/>
<evidence type="ECO:0000259" key="7">
    <source>
        <dbReference type="PROSITE" id="PS50922"/>
    </source>
</evidence>
<dbReference type="InterPro" id="IPR006634">
    <property type="entry name" value="TLC-dom"/>
</dbReference>
<evidence type="ECO:0000313" key="8">
    <source>
        <dbReference type="EMBL" id="CAE0678209.1"/>
    </source>
</evidence>
<evidence type="ECO:0000256" key="2">
    <source>
        <dbReference type="ARBA" id="ARBA00022692"/>
    </source>
</evidence>
<dbReference type="GO" id="GO:0007009">
    <property type="term" value="P:plasma membrane organization"/>
    <property type="evidence" value="ECO:0007669"/>
    <property type="project" value="TreeGrafter"/>
</dbReference>
<gene>
    <name evidence="8" type="ORF">LGLO00237_LOCUS29991</name>
</gene>
<comment type="subcellular location">
    <subcellularLocation>
        <location evidence="1">Membrane</location>
        <topology evidence="1">Multi-pass membrane protein</topology>
    </subcellularLocation>
</comment>
<evidence type="ECO:0000256" key="3">
    <source>
        <dbReference type="ARBA" id="ARBA00022989"/>
    </source>
</evidence>
<keyword evidence="4 5" id="KW-0472">Membrane</keyword>
<name>A0A6V3SI78_9EUKA</name>
<feature type="transmembrane region" description="Helical" evidence="6">
    <location>
        <begin position="179"/>
        <end position="199"/>
    </location>
</feature>
<feature type="transmembrane region" description="Helical" evidence="6">
    <location>
        <begin position="12"/>
        <end position="32"/>
    </location>
</feature>
<evidence type="ECO:0000256" key="4">
    <source>
        <dbReference type="ARBA" id="ARBA00023136"/>
    </source>
</evidence>
<reference evidence="8" key="1">
    <citation type="submission" date="2021-01" db="EMBL/GenBank/DDBJ databases">
        <authorList>
            <person name="Corre E."/>
            <person name="Pelletier E."/>
            <person name="Niang G."/>
            <person name="Scheremetjew M."/>
            <person name="Finn R."/>
            <person name="Kale V."/>
            <person name="Holt S."/>
            <person name="Cochrane G."/>
            <person name="Meng A."/>
            <person name="Brown T."/>
            <person name="Cohen L."/>
        </authorList>
    </citation>
    <scope>NUCLEOTIDE SEQUENCE</scope>
    <source>
        <strain evidence="8">CCCM811</strain>
    </source>
</reference>
<dbReference type="EMBL" id="HBIV01042675">
    <property type="protein sequence ID" value="CAE0678209.1"/>
    <property type="molecule type" value="Transcribed_RNA"/>
</dbReference>
<dbReference type="GO" id="GO:0097035">
    <property type="term" value="P:regulation of membrane lipid distribution"/>
    <property type="evidence" value="ECO:0007669"/>
    <property type="project" value="TreeGrafter"/>
</dbReference>
<proteinExistence type="predicted"/>
<evidence type="ECO:0000256" key="1">
    <source>
        <dbReference type="ARBA" id="ARBA00004141"/>
    </source>
</evidence>
<sequence length="290" mass="33425">MDEEPTVENPSLRMLGFMATVFGGHFICYGLIRCSKLTTARNPGFTAHQICFFFSMAYCAVIGCWLWANRAHDLKDRVYGHLRPANLLCEFNCAFQIYDLIVSLLVPTLRHFDRIAHHTVAGILAYWSYKYHLLLYYSIFFFGVSEVSSIFLTFVEFFKEFPSLRDQDLNPFLSQVNEHSRTMFAVLFIAIRVVYWPYVSMQFWFDSLGALTNGGAHPVEITCVLLANIGLTLLQFHWGTIILRQIHKKLCVDRRLPVDQKEGYASIDGTGFPMHSTHKEDTPLMHKMDP</sequence>
<protein>
    <recommendedName>
        <fullName evidence="7">TLC domain-containing protein</fullName>
    </recommendedName>
</protein>
<dbReference type="InterPro" id="IPR050846">
    <property type="entry name" value="TLCD"/>
</dbReference>
<feature type="transmembrane region" description="Helical" evidence="6">
    <location>
        <begin position="219"/>
        <end position="239"/>
    </location>
</feature>
<organism evidence="8">
    <name type="scientific">Lotharella globosa</name>
    <dbReference type="NCBI Taxonomy" id="91324"/>
    <lineage>
        <taxon>Eukaryota</taxon>
        <taxon>Sar</taxon>
        <taxon>Rhizaria</taxon>
        <taxon>Cercozoa</taxon>
        <taxon>Chlorarachniophyceae</taxon>
        <taxon>Lotharella</taxon>
    </lineage>
</organism>
<dbReference type="GO" id="GO:0005886">
    <property type="term" value="C:plasma membrane"/>
    <property type="evidence" value="ECO:0007669"/>
    <property type="project" value="TreeGrafter"/>
</dbReference>
<feature type="transmembrane region" description="Helical" evidence="6">
    <location>
        <begin position="44"/>
        <end position="68"/>
    </location>
</feature>
<keyword evidence="3 6" id="KW-1133">Transmembrane helix</keyword>
<accession>A0A6V3SI78</accession>
<dbReference type="SMART" id="SM00724">
    <property type="entry name" value="TLC"/>
    <property type="match status" value="1"/>
</dbReference>
<dbReference type="Pfam" id="PF03798">
    <property type="entry name" value="TRAM_LAG1_CLN8"/>
    <property type="match status" value="1"/>
</dbReference>
<keyword evidence="2 5" id="KW-0812">Transmembrane</keyword>
<evidence type="ECO:0000256" key="6">
    <source>
        <dbReference type="SAM" id="Phobius"/>
    </source>
</evidence>
<dbReference type="PANTHER" id="PTHR13439">
    <property type="entry name" value="CT120 PROTEIN"/>
    <property type="match status" value="1"/>
</dbReference>
<dbReference type="GO" id="GO:0055091">
    <property type="term" value="P:phospholipid homeostasis"/>
    <property type="evidence" value="ECO:0007669"/>
    <property type="project" value="TreeGrafter"/>
</dbReference>
<dbReference type="PANTHER" id="PTHR13439:SF4">
    <property type="entry name" value="TLC DOMAIN-CONTAINING PROTEIN"/>
    <property type="match status" value="1"/>
</dbReference>
<dbReference type="GO" id="GO:0071709">
    <property type="term" value="P:membrane assembly"/>
    <property type="evidence" value="ECO:0007669"/>
    <property type="project" value="TreeGrafter"/>
</dbReference>
<feature type="transmembrane region" description="Helical" evidence="6">
    <location>
        <begin position="134"/>
        <end position="158"/>
    </location>
</feature>
<dbReference type="PROSITE" id="PS50922">
    <property type="entry name" value="TLC"/>
    <property type="match status" value="1"/>
</dbReference>
<feature type="domain" description="TLC" evidence="7">
    <location>
        <begin position="44"/>
        <end position="251"/>
    </location>
</feature>